<feature type="non-terminal residue" evidence="1">
    <location>
        <position position="70"/>
    </location>
</feature>
<dbReference type="Proteomes" id="UP000789366">
    <property type="component" value="Unassembled WGS sequence"/>
</dbReference>
<keyword evidence="2" id="KW-1185">Reference proteome</keyword>
<evidence type="ECO:0000313" key="2">
    <source>
        <dbReference type="Proteomes" id="UP000789366"/>
    </source>
</evidence>
<comment type="caution">
    <text evidence="1">The sequence shown here is derived from an EMBL/GenBank/DDBJ whole genome shotgun (WGS) entry which is preliminary data.</text>
</comment>
<sequence>PIVWAAYSDKFATRRKVYLASIMVFIISTIACAVSTNIWLLLIMRAIQACGSSAVLSIGSGIISDIYVST</sequence>
<dbReference type="EMBL" id="CAJVPW010059496">
    <property type="protein sequence ID" value="CAG8779604.1"/>
    <property type="molecule type" value="Genomic_DNA"/>
</dbReference>
<protein>
    <submittedName>
        <fullName evidence="1">4037_t:CDS:1</fullName>
    </submittedName>
</protein>
<evidence type="ECO:0000313" key="1">
    <source>
        <dbReference type="EMBL" id="CAG8779604.1"/>
    </source>
</evidence>
<name>A0ACA9R725_9GLOM</name>
<proteinExistence type="predicted"/>
<reference evidence="1" key="1">
    <citation type="submission" date="2021-06" db="EMBL/GenBank/DDBJ databases">
        <authorList>
            <person name="Kallberg Y."/>
            <person name="Tangrot J."/>
            <person name="Rosling A."/>
        </authorList>
    </citation>
    <scope>NUCLEOTIDE SEQUENCE</scope>
    <source>
        <strain evidence="1">28 12/20/2015</strain>
    </source>
</reference>
<organism evidence="1 2">
    <name type="scientific">Cetraspora pellucida</name>
    <dbReference type="NCBI Taxonomy" id="1433469"/>
    <lineage>
        <taxon>Eukaryota</taxon>
        <taxon>Fungi</taxon>
        <taxon>Fungi incertae sedis</taxon>
        <taxon>Mucoromycota</taxon>
        <taxon>Glomeromycotina</taxon>
        <taxon>Glomeromycetes</taxon>
        <taxon>Diversisporales</taxon>
        <taxon>Gigasporaceae</taxon>
        <taxon>Cetraspora</taxon>
    </lineage>
</organism>
<gene>
    <name evidence="1" type="ORF">SPELUC_LOCUS16313</name>
</gene>
<feature type="non-terminal residue" evidence="1">
    <location>
        <position position="1"/>
    </location>
</feature>
<accession>A0ACA9R725</accession>